<feature type="signal peptide" evidence="2">
    <location>
        <begin position="1"/>
        <end position="16"/>
    </location>
</feature>
<organism evidence="3 4">
    <name type="scientific">Citrus unshiu</name>
    <name type="common">Satsuma mandarin</name>
    <name type="synonym">Citrus nobilis var. unshiu</name>
    <dbReference type="NCBI Taxonomy" id="55188"/>
    <lineage>
        <taxon>Eukaryota</taxon>
        <taxon>Viridiplantae</taxon>
        <taxon>Streptophyta</taxon>
        <taxon>Embryophyta</taxon>
        <taxon>Tracheophyta</taxon>
        <taxon>Spermatophyta</taxon>
        <taxon>Magnoliopsida</taxon>
        <taxon>eudicotyledons</taxon>
        <taxon>Gunneridae</taxon>
        <taxon>Pentapetalae</taxon>
        <taxon>rosids</taxon>
        <taxon>malvids</taxon>
        <taxon>Sapindales</taxon>
        <taxon>Rutaceae</taxon>
        <taxon>Aurantioideae</taxon>
        <taxon>Citrus</taxon>
    </lineage>
</organism>
<evidence type="ECO:0000256" key="1">
    <source>
        <dbReference type="SAM" id="Phobius"/>
    </source>
</evidence>
<dbReference type="PANTHER" id="PTHR38928">
    <property type="entry name" value="ARGOS7"/>
    <property type="match status" value="1"/>
</dbReference>
<feature type="chain" id="PRO_5014196971" evidence="2">
    <location>
        <begin position="17"/>
        <end position="98"/>
    </location>
</feature>
<comment type="caution">
    <text evidence="3">The sequence shown here is derived from an EMBL/GenBank/DDBJ whole genome shotgun (WGS) entry which is preliminary data.</text>
</comment>
<sequence length="98" mass="11000">MVVLLVLLLLLPLVLPPLPPPPLILLLIPVLIMAVLFFLAFSPALQEPNSLFTSESFLSLNDLSPCPRVLLYMGTPNINFRDVRISLYRDKSVLILIY</sequence>
<name>A0A2H5QL99_CITUN</name>
<evidence type="ECO:0000256" key="2">
    <source>
        <dbReference type="SAM" id="SignalP"/>
    </source>
</evidence>
<keyword evidence="2" id="KW-0732">Signal</keyword>
<keyword evidence="1" id="KW-0472">Membrane</keyword>
<dbReference type="AlphaFoldDB" id="A0A2H5QL99"/>
<feature type="transmembrane region" description="Helical" evidence="1">
    <location>
        <begin position="27"/>
        <end position="45"/>
    </location>
</feature>
<evidence type="ECO:0000313" key="3">
    <source>
        <dbReference type="EMBL" id="GAY65398.1"/>
    </source>
</evidence>
<keyword evidence="1" id="KW-1133">Transmembrane helix</keyword>
<accession>A0A2H5QL99</accession>
<keyword evidence="1" id="KW-0812">Transmembrane</keyword>
<keyword evidence="4" id="KW-1185">Reference proteome</keyword>
<dbReference type="EMBL" id="BDQV01000476">
    <property type="protein sequence ID" value="GAY65398.1"/>
    <property type="molecule type" value="Genomic_DNA"/>
</dbReference>
<dbReference type="PANTHER" id="PTHR38928:SF7">
    <property type="entry name" value="ARGOS7"/>
    <property type="match status" value="1"/>
</dbReference>
<dbReference type="Proteomes" id="UP000236630">
    <property type="component" value="Unassembled WGS sequence"/>
</dbReference>
<protein>
    <submittedName>
        <fullName evidence="3">Uncharacterized protein</fullName>
    </submittedName>
</protein>
<reference evidence="3 4" key="1">
    <citation type="journal article" date="2017" name="Front. Genet.">
        <title>Draft sequencing of the heterozygous diploid genome of Satsuma (Citrus unshiu Marc.) using a hybrid assembly approach.</title>
        <authorList>
            <person name="Shimizu T."/>
            <person name="Tanizawa Y."/>
            <person name="Mochizuki T."/>
            <person name="Nagasaki H."/>
            <person name="Yoshioka T."/>
            <person name="Toyoda A."/>
            <person name="Fujiyama A."/>
            <person name="Kaminuma E."/>
            <person name="Nakamura Y."/>
        </authorList>
    </citation>
    <scope>NUCLEOTIDE SEQUENCE [LARGE SCALE GENOMIC DNA]</scope>
    <source>
        <strain evidence="4">cv. Miyagawa wase</strain>
    </source>
</reference>
<gene>
    <name evidence="3" type="ORF">CUMW_240810</name>
</gene>
<evidence type="ECO:0000313" key="4">
    <source>
        <dbReference type="Proteomes" id="UP000236630"/>
    </source>
</evidence>
<proteinExistence type="predicted"/>